<dbReference type="OrthoDB" id="882980at2"/>
<name>A0A4Z0MM93_9BACT</name>
<dbReference type="AlphaFoldDB" id="A0A4Z0MM93"/>
<reference evidence="1 2" key="1">
    <citation type="submission" date="2019-04" db="EMBL/GenBank/DDBJ databases">
        <authorList>
            <person name="Feng G."/>
            <person name="Zhang J."/>
            <person name="Zhu H."/>
        </authorList>
    </citation>
    <scope>NUCLEOTIDE SEQUENCE [LARGE SCALE GENOMIC DNA]</scope>
    <source>
        <strain evidence="1 2">JCM 19491</strain>
    </source>
</reference>
<evidence type="ECO:0000313" key="1">
    <source>
        <dbReference type="EMBL" id="TGD80295.1"/>
    </source>
</evidence>
<dbReference type="EMBL" id="SRKZ01000003">
    <property type="protein sequence ID" value="TGD80295.1"/>
    <property type="molecule type" value="Genomic_DNA"/>
</dbReference>
<evidence type="ECO:0000313" key="2">
    <source>
        <dbReference type="Proteomes" id="UP000298284"/>
    </source>
</evidence>
<gene>
    <name evidence="1" type="ORF">EU557_10650</name>
</gene>
<protein>
    <submittedName>
        <fullName evidence="1">Uncharacterized protein</fullName>
    </submittedName>
</protein>
<organism evidence="1 2">
    <name type="scientific">Hymenobacter wooponensis</name>
    <dbReference type="NCBI Taxonomy" id="1525360"/>
    <lineage>
        <taxon>Bacteria</taxon>
        <taxon>Pseudomonadati</taxon>
        <taxon>Bacteroidota</taxon>
        <taxon>Cytophagia</taxon>
        <taxon>Cytophagales</taxon>
        <taxon>Hymenobacteraceae</taxon>
        <taxon>Hymenobacter</taxon>
    </lineage>
</organism>
<proteinExistence type="predicted"/>
<dbReference type="RefSeq" id="WP_135530450.1">
    <property type="nucleotide sequence ID" value="NZ_SRKZ01000003.1"/>
</dbReference>
<dbReference type="Proteomes" id="UP000298284">
    <property type="component" value="Unassembled WGS sequence"/>
</dbReference>
<sequence>MQYPIPTLRACAALAIPGCHFAHGEKEEANIILDQLTPESRVVLVEDKMLVTPTVNKFGVRTTVTFQATVSGLAYSQMTDDAEARGPRMDSLLNQALALLSALEKHPSLAKVMSRSIVMAYNQFDANLDGVVMQLDLTPAERASLC</sequence>
<keyword evidence="2" id="KW-1185">Reference proteome</keyword>
<accession>A0A4Z0MM93</accession>
<comment type="caution">
    <text evidence="1">The sequence shown here is derived from an EMBL/GenBank/DDBJ whole genome shotgun (WGS) entry which is preliminary data.</text>
</comment>